<dbReference type="EMBL" id="SKBQ01000109">
    <property type="protein sequence ID" value="TPX18771.1"/>
    <property type="molecule type" value="Genomic_DNA"/>
</dbReference>
<keyword evidence="8" id="KW-1185">Reference proteome</keyword>
<evidence type="ECO:0000256" key="6">
    <source>
        <dbReference type="SAM" id="Phobius"/>
    </source>
</evidence>
<dbReference type="InterPro" id="IPR000791">
    <property type="entry name" value="Gpr1/Fun34/SatP-like"/>
</dbReference>
<evidence type="ECO:0000256" key="2">
    <source>
        <dbReference type="ARBA" id="ARBA00005587"/>
    </source>
</evidence>
<dbReference type="InParanoid" id="A0A507BNE4"/>
<name>A0A507BNE4_9PEZI</name>
<dbReference type="InterPro" id="IPR051633">
    <property type="entry name" value="AceTr"/>
</dbReference>
<dbReference type="GO" id="GO:0005886">
    <property type="term" value="C:plasma membrane"/>
    <property type="evidence" value="ECO:0007669"/>
    <property type="project" value="TreeGrafter"/>
</dbReference>
<organism evidence="7 8">
    <name type="scientific">Thyridium curvatum</name>
    <dbReference type="NCBI Taxonomy" id="1093900"/>
    <lineage>
        <taxon>Eukaryota</taxon>
        <taxon>Fungi</taxon>
        <taxon>Dikarya</taxon>
        <taxon>Ascomycota</taxon>
        <taxon>Pezizomycotina</taxon>
        <taxon>Sordariomycetes</taxon>
        <taxon>Sordariomycetidae</taxon>
        <taxon>Thyridiales</taxon>
        <taxon>Thyridiaceae</taxon>
        <taxon>Thyridium</taxon>
    </lineage>
</organism>
<comment type="similarity">
    <text evidence="2">Belongs to the acetate uptake transporter (AceTr) (TC 2.A.96) family.</text>
</comment>
<feature type="transmembrane region" description="Helical" evidence="6">
    <location>
        <begin position="185"/>
        <end position="208"/>
    </location>
</feature>
<keyword evidence="4 6" id="KW-1133">Transmembrane helix</keyword>
<keyword evidence="5 6" id="KW-0472">Membrane</keyword>
<feature type="transmembrane region" description="Helical" evidence="6">
    <location>
        <begin position="122"/>
        <end position="141"/>
    </location>
</feature>
<evidence type="ECO:0000256" key="1">
    <source>
        <dbReference type="ARBA" id="ARBA00004141"/>
    </source>
</evidence>
<keyword evidence="3 6" id="KW-0812">Transmembrane</keyword>
<dbReference type="PANTHER" id="PTHR31123:SF4">
    <property type="entry name" value="PROTEIN ALCS"/>
    <property type="match status" value="1"/>
</dbReference>
<dbReference type="STRING" id="1093900.A0A507BNE4"/>
<comment type="subcellular location">
    <subcellularLocation>
        <location evidence="1">Membrane</location>
        <topology evidence="1">Multi-pass membrane protein</topology>
    </subcellularLocation>
</comment>
<dbReference type="GO" id="GO:0015123">
    <property type="term" value="F:acetate transmembrane transporter activity"/>
    <property type="evidence" value="ECO:0007669"/>
    <property type="project" value="TreeGrafter"/>
</dbReference>
<protein>
    <submittedName>
        <fullName evidence="7">Uncharacterized protein</fullName>
    </submittedName>
</protein>
<evidence type="ECO:0000313" key="7">
    <source>
        <dbReference type="EMBL" id="TPX18771.1"/>
    </source>
</evidence>
<dbReference type="Pfam" id="PF01184">
    <property type="entry name" value="Gpr1_Fun34_YaaH"/>
    <property type="match status" value="1"/>
</dbReference>
<proteinExistence type="inferred from homology"/>
<dbReference type="OrthoDB" id="3648309at2759"/>
<reference evidence="7 8" key="1">
    <citation type="submission" date="2019-06" db="EMBL/GenBank/DDBJ databases">
        <title>Draft genome sequence of the filamentous fungus Phialemoniopsis curvata isolated from diesel fuel.</title>
        <authorList>
            <person name="Varaljay V.A."/>
            <person name="Lyon W.J."/>
            <person name="Crouch A.L."/>
            <person name="Drake C.E."/>
            <person name="Hollomon J.M."/>
            <person name="Nadeau L.J."/>
            <person name="Nunn H.S."/>
            <person name="Stevenson B.S."/>
            <person name="Bojanowski C.L."/>
            <person name="Crookes-Goodson W.J."/>
        </authorList>
    </citation>
    <scope>NUCLEOTIDE SEQUENCE [LARGE SCALE GENOMIC DNA]</scope>
    <source>
        <strain evidence="7 8">D216</strain>
    </source>
</reference>
<dbReference type="RefSeq" id="XP_031000482.1">
    <property type="nucleotide sequence ID" value="XM_031134258.1"/>
</dbReference>
<feature type="transmembrane region" description="Helical" evidence="6">
    <location>
        <begin position="72"/>
        <end position="91"/>
    </location>
</feature>
<comment type="caution">
    <text evidence="7">The sequence shown here is derived from an EMBL/GenBank/DDBJ whole genome shotgun (WGS) entry which is preliminary data.</text>
</comment>
<evidence type="ECO:0000256" key="3">
    <source>
        <dbReference type="ARBA" id="ARBA00022692"/>
    </source>
</evidence>
<dbReference type="PANTHER" id="PTHR31123">
    <property type="entry name" value="ACCUMULATION OF DYADS PROTEIN 2-RELATED"/>
    <property type="match status" value="1"/>
</dbReference>
<accession>A0A507BNE4</accession>
<evidence type="ECO:0000256" key="4">
    <source>
        <dbReference type="ARBA" id="ARBA00022989"/>
    </source>
</evidence>
<dbReference type="Proteomes" id="UP000319257">
    <property type="component" value="Unassembled WGS sequence"/>
</dbReference>
<feature type="transmembrane region" description="Helical" evidence="6">
    <location>
        <begin position="220"/>
        <end position="240"/>
    </location>
</feature>
<dbReference type="GeneID" id="41978967"/>
<evidence type="ECO:0000313" key="8">
    <source>
        <dbReference type="Proteomes" id="UP000319257"/>
    </source>
</evidence>
<sequence>MEKPPSNSAARRDDGNNSEILAAAATHKETLNKLHSVGAVSMTPELFEKLYLNPMQVVPGDLRKRFGNPTPIGLAGFLLTLMPLACDLMGWRGAGKNGAATIGSNYFLGGLLSIISGIMEWILGNTLISVVFFSFGGFYLATGADLTPTFNAIGAYAPPNATSPLEGAVTTGFNASYVCALRTNVVYVGLFMMIIPTFGLLTGEYWVLAQDYFGNAALAHRLQVGAGACAFVVCIIAWYIEIFIMFETIGIATLPVGDLSHFWEKPPRKNEHMA</sequence>
<dbReference type="AlphaFoldDB" id="A0A507BNE4"/>
<evidence type="ECO:0000256" key="5">
    <source>
        <dbReference type="ARBA" id="ARBA00023136"/>
    </source>
</evidence>
<gene>
    <name evidence="7" type="ORF">E0L32_011520</name>
</gene>